<evidence type="ECO:0000313" key="13">
    <source>
        <dbReference type="EMBL" id="KDQ64694.1"/>
    </source>
</evidence>
<organism evidence="13 14">
    <name type="scientific">Jaapia argillacea MUCL 33604</name>
    <dbReference type="NCBI Taxonomy" id="933084"/>
    <lineage>
        <taxon>Eukaryota</taxon>
        <taxon>Fungi</taxon>
        <taxon>Dikarya</taxon>
        <taxon>Basidiomycota</taxon>
        <taxon>Agaricomycotina</taxon>
        <taxon>Agaricomycetes</taxon>
        <taxon>Agaricomycetidae</taxon>
        <taxon>Jaapiales</taxon>
        <taxon>Jaapiaceae</taxon>
        <taxon>Jaapia</taxon>
    </lineage>
</organism>
<comment type="subcellular location">
    <subcellularLocation>
        <location evidence="1">Endoplasmic reticulum membrane</location>
        <topology evidence="1">Single-pass type II membrane protein</topology>
    </subcellularLocation>
</comment>
<dbReference type="PANTHER" id="PTHR23284:SF0">
    <property type="entry name" value="PROLACTIN REGULATORY ELEMENT-BINDING PROTEIN"/>
    <property type="match status" value="1"/>
</dbReference>
<dbReference type="InParanoid" id="A0A067QCK3"/>
<evidence type="ECO:0000256" key="6">
    <source>
        <dbReference type="ARBA" id="ARBA00022824"/>
    </source>
</evidence>
<evidence type="ECO:0000256" key="5">
    <source>
        <dbReference type="ARBA" id="ARBA00022737"/>
    </source>
</evidence>
<gene>
    <name evidence="13" type="ORF">JAAARDRAFT_94360</name>
</gene>
<dbReference type="STRING" id="933084.A0A067QCK3"/>
<keyword evidence="4" id="KW-0812">Transmembrane</keyword>
<evidence type="ECO:0000256" key="11">
    <source>
        <dbReference type="PROSITE-ProRule" id="PRU00221"/>
    </source>
</evidence>
<evidence type="ECO:0000256" key="4">
    <source>
        <dbReference type="ARBA" id="ARBA00022692"/>
    </source>
</evidence>
<evidence type="ECO:0000256" key="9">
    <source>
        <dbReference type="ARBA" id="ARBA00022989"/>
    </source>
</evidence>
<keyword evidence="7" id="KW-0931">ER-Golgi transport</keyword>
<dbReference type="SUPFAM" id="SSF50998">
    <property type="entry name" value="Quinoprotein alcohol dehydrogenase-like"/>
    <property type="match status" value="1"/>
</dbReference>
<keyword evidence="10" id="KW-0472">Membrane</keyword>
<dbReference type="PROSITE" id="PS50294">
    <property type="entry name" value="WD_REPEATS_REGION"/>
    <property type="match status" value="1"/>
</dbReference>
<dbReference type="SMART" id="SM00320">
    <property type="entry name" value="WD40"/>
    <property type="match status" value="2"/>
</dbReference>
<feature type="compositionally biased region" description="Low complexity" evidence="12">
    <location>
        <begin position="253"/>
        <end position="266"/>
    </location>
</feature>
<reference evidence="14" key="1">
    <citation type="journal article" date="2014" name="Proc. Natl. Acad. Sci. U.S.A.">
        <title>Extensive sampling of basidiomycete genomes demonstrates inadequacy of the white-rot/brown-rot paradigm for wood decay fungi.</title>
        <authorList>
            <person name="Riley R."/>
            <person name="Salamov A.A."/>
            <person name="Brown D.W."/>
            <person name="Nagy L.G."/>
            <person name="Floudas D."/>
            <person name="Held B.W."/>
            <person name="Levasseur A."/>
            <person name="Lombard V."/>
            <person name="Morin E."/>
            <person name="Otillar R."/>
            <person name="Lindquist E.A."/>
            <person name="Sun H."/>
            <person name="LaButti K.M."/>
            <person name="Schmutz J."/>
            <person name="Jabbour D."/>
            <person name="Luo H."/>
            <person name="Baker S.E."/>
            <person name="Pisabarro A.G."/>
            <person name="Walton J.D."/>
            <person name="Blanchette R.A."/>
            <person name="Henrissat B."/>
            <person name="Martin F."/>
            <person name="Cullen D."/>
            <person name="Hibbett D.S."/>
            <person name="Grigoriev I.V."/>
        </authorList>
    </citation>
    <scope>NUCLEOTIDE SEQUENCE [LARGE SCALE GENOMIC DNA]</scope>
    <source>
        <strain evidence="14">MUCL 33604</strain>
    </source>
</reference>
<dbReference type="GO" id="GO:0005085">
    <property type="term" value="F:guanyl-nucleotide exchange factor activity"/>
    <property type="evidence" value="ECO:0007669"/>
    <property type="project" value="InterPro"/>
</dbReference>
<keyword evidence="9" id="KW-1133">Transmembrane helix</keyword>
<evidence type="ECO:0000256" key="3">
    <source>
        <dbReference type="ARBA" id="ARBA00022574"/>
    </source>
</evidence>
<keyword evidence="14" id="KW-1185">Reference proteome</keyword>
<dbReference type="GO" id="GO:0005789">
    <property type="term" value="C:endoplasmic reticulum membrane"/>
    <property type="evidence" value="ECO:0007669"/>
    <property type="project" value="UniProtKB-SubCell"/>
</dbReference>
<evidence type="ECO:0000256" key="1">
    <source>
        <dbReference type="ARBA" id="ARBA00004648"/>
    </source>
</evidence>
<evidence type="ECO:0000256" key="8">
    <source>
        <dbReference type="ARBA" id="ARBA00022927"/>
    </source>
</evidence>
<proteinExistence type="predicted"/>
<dbReference type="Pfam" id="PF00400">
    <property type="entry name" value="WD40"/>
    <property type="match status" value="1"/>
</dbReference>
<keyword evidence="2" id="KW-0813">Transport</keyword>
<dbReference type="HOGENOM" id="CLU_037666_0_0_1"/>
<dbReference type="InterPro" id="IPR001680">
    <property type="entry name" value="WD40_rpt"/>
</dbReference>
<dbReference type="Proteomes" id="UP000027265">
    <property type="component" value="Unassembled WGS sequence"/>
</dbReference>
<dbReference type="EMBL" id="KL197709">
    <property type="protein sequence ID" value="KDQ64694.1"/>
    <property type="molecule type" value="Genomic_DNA"/>
</dbReference>
<evidence type="ECO:0000256" key="7">
    <source>
        <dbReference type="ARBA" id="ARBA00022892"/>
    </source>
</evidence>
<name>A0A067QCK3_9AGAM</name>
<dbReference type="AlphaFoldDB" id="A0A067QCK3"/>
<dbReference type="PROSITE" id="PS50082">
    <property type="entry name" value="WD_REPEATS_2"/>
    <property type="match status" value="1"/>
</dbReference>
<feature type="non-terminal residue" evidence="13">
    <location>
        <position position="364"/>
    </location>
</feature>
<keyword evidence="3 11" id="KW-0853">WD repeat</keyword>
<sequence>MRTKHSTHPIPSFPIYSAAFVSPNELVLGGGGGSTKSGIKNKLRLYRVESEKSFELVNELELLSGEDVPMSMAAHIETKSVVCGINSSLDQLQTGENLNCRIYGVDDNELEFTTSQGTLAAGDTEDYQKVTVFAPTGDVLLVAGSHDASLLSYPSLVRLASDLHVDGKAEIYDATFSSTQLILVTTLSLLIYALPPSSSQEKKGKQKESALSALELVQTIDRPKLPGEEGPSTFRAAKFHPTDPQTLYTISNTTPSPRSRSSSSKSSTRKAYVCKWNTKTWKVTKVRKVGEKGITVFSISPDGKMLAYGSSDLSIGILDAQTLAPLLTILRAHEFPPTTIAFNPTSNLLISGSADNSVRIVEVP</sequence>
<dbReference type="Gene3D" id="2.130.10.10">
    <property type="entry name" value="YVTN repeat-like/Quinoprotein amine dehydrogenase"/>
    <property type="match status" value="2"/>
</dbReference>
<evidence type="ECO:0000256" key="10">
    <source>
        <dbReference type="ARBA" id="ARBA00023136"/>
    </source>
</evidence>
<dbReference type="InterPro" id="IPR015943">
    <property type="entry name" value="WD40/YVTN_repeat-like_dom_sf"/>
</dbReference>
<accession>A0A067QCK3</accession>
<dbReference type="GO" id="GO:0006888">
    <property type="term" value="P:endoplasmic reticulum to Golgi vesicle-mediated transport"/>
    <property type="evidence" value="ECO:0007669"/>
    <property type="project" value="TreeGrafter"/>
</dbReference>
<dbReference type="OrthoDB" id="2013972at2759"/>
<dbReference type="InterPro" id="IPR011047">
    <property type="entry name" value="Quinoprotein_ADH-like_sf"/>
</dbReference>
<evidence type="ECO:0000256" key="12">
    <source>
        <dbReference type="SAM" id="MobiDB-lite"/>
    </source>
</evidence>
<keyword evidence="5" id="KW-0677">Repeat</keyword>
<evidence type="ECO:0000313" key="14">
    <source>
        <dbReference type="Proteomes" id="UP000027265"/>
    </source>
</evidence>
<evidence type="ECO:0000256" key="2">
    <source>
        <dbReference type="ARBA" id="ARBA00022448"/>
    </source>
</evidence>
<dbReference type="GO" id="GO:0003400">
    <property type="term" value="P:regulation of COPII vesicle coating"/>
    <property type="evidence" value="ECO:0007669"/>
    <property type="project" value="TreeGrafter"/>
</dbReference>
<dbReference type="FunCoup" id="A0A067QCK3">
    <property type="interactions" value="74"/>
</dbReference>
<dbReference type="GO" id="GO:0015031">
    <property type="term" value="P:protein transport"/>
    <property type="evidence" value="ECO:0007669"/>
    <property type="project" value="UniProtKB-KW"/>
</dbReference>
<protein>
    <submittedName>
        <fullName evidence="13">Uncharacterized protein</fullName>
    </submittedName>
</protein>
<keyword evidence="6" id="KW-0256">Endoplasmic reticulum</keyword>
<feature type="repeat" description="WD" evidence="11">
    <location>
        <begin position="330"/>
        <end position="364"/>
    </location>
</feature>
<dbReference type="InterPro" id="IPR045260">
    <property type="entry name" value="Sec12-like"/>
</dbReference>
<feature type="region of interest" description="Disordered" evidence="12">
    <location>
        <begin position="244"/>
        <end position="266"/>
    </location>
</feature>
<keyword evidence="8" id="KW-0653">Protein transport</keyword>
<dbReference type="PANTHER" id="PTHR23284">
    <property type="entry name" value="PROLACTIN REGULATORY ELEMENT BINDING PROTEIN"/>
    <property type="match status" value="1"/>
</dbReference>